<keyword evidence="1" id="KW-0472">Membrane</keyword>
<protein>
    <recommendedName>
        <fullName evidence="4">Integral membrane protein</fullName>
    </recommendedName>
</protein>
<reference evidence="3" key="1">
    <citation type="journal article" date="2019" name="Int. J. Syst. Evol. Microbiol.">
        <title>The Global Catalogue of Microorganisms (GCM) 10K type strain sequencing project: providing services to taxonomists for standard genome sequencing and annotation.</title>
        <authorList>
            <consortium name="The Broad Institute Genomics Platform"/>
            <consortium name="The Broad Institute Genome Sequencing Center for Infectious Disease"/>
            <person name="Wu L."/>
            <person name="Ma J."/>
        </authorList>
    </citation>
    <scope>NUCLEOTIDE SEQUENCE [LARGE SCALE GENOMIC DNA]</scope>
    <source>
        <strain evidence="3">JCM 12393</strain>
    </source>
</reference>
<evidence type="ECO:0000313" key="2">
    <source>
        <dbReference type="EMBL" id="GAA1405173.1"/>
    </source>
</evidence>
<dbReference type="RefSeq" id="WP_344340362.1">
    <property type="nucleotide sequence ID" value="NZ_BAAAKJ010000290.1"/>
</dbReference>
<dbReference type="Proteomes" id="UP001499863">
    <property type="component" value="Unassembled WGS sequence"/>
</dbReference>
<sequence length="127" mass="13406">MFDYIRGRSLAVRVGLAAAVVAIVPVLLDFKSESLVRENGRITAYNYLSFSALIAAVAGLLYAYRRFHAAKFTGALTGAVKVALAVVVLVSLFQGVRGTGVVPARTECQAAFSLNLCRPADDGPKGS</sequence>
<dbReference type="EMBL" id="BAAAKJ010000290">
    <property type="protein sequence ID" value="GAA1405173.1"/>
    <property type="molecule type" value="Genomic_DNA"/>
</dbReference>
<evidence type="ECO:0008006" key="4">
    <source>
        <dbReference type="Google" id="ProtNLM"/>
    </source>
</evidence>
<accession>A0ABP4J147</accession>
<evidence type="ECO:0000256" key="1">
    <source>
        <dbReference type="SAM" id="Phobius"/>
    </source>
</evidence>
<keyword evidence="1" id="KW-0812">Transmembrane</keyword>
<name>A0ABP4J147_9ACTN</name>
<organism evidence="2 3">
    <name type="scientific">Kitasatospora putterlickiae</name>
    <dbReference type="NCBI Taxonomy" id="221725"/>
    <lineage>
        <taxon>Bacteria</taxon>
        <taxon>Bacillati</taxon>
        <taxon>Actinomycetota</taxon>
        <taxon>Actinomycetes</taxon>
        <taxon>Kitasatosporales</taxon>
        <taxon>Streptomycetaceae</taxon>
        <taxon>Kitasatospora</taxon>
    </lineage>
</organism>
<feature type="transmembrane region" description="Helical" evidence="1">
    <location>
        <begin position="42"/>
        <end position="64"/>
    </location>
</feature>
<feature type="transmembrane region" description="Helical" evidence="1">
    <location>
        <begin position="12"/>
        <end position="30"/>
    </location>
</feature>
<comment type="caution">
    <text evidence="2">The sequence shown here is derived from an EMBL/GenBank/DDBJ whole genome shotgun (WGS) entry which is preliminary data.</text>
</comment>
<feature type="transmembrane region" description="Helical" evidence="1">
    <location>
        <begin position="76"/>
        <end position="96"/>
    </location>
</feature>
<keyword evidence="3" id="KW-1185">Reference proteome</keyword>
<evidence type="ECO:0000313" key="3">
    <source>
        <dbReference type="Proteomes" id="UP001499863"/>
    </source>
</evidence>
<keyword evidence="1" id="KW-1133">Transmembrane helix</keyword>
<gene>
    <name evidence="2" type="ORF">GCM10009639_51870</name>
</gene>
<proteinExistence type="predicted"/>